<comment type="pathway">
    <text evidence="1">Protein modification; protein ubiquitination.</text>
</comment>
<evidence type="ECO:0000259" key="5">
    <source>
        <dbReference type="PROSITE" id="PS50144"/>
    </source>
</evidence>
<evidence type="ECO:0000256" key="3">
    <source>
        <dbReference type="SAM" id="MobiDB-lite"/>
    </source>
</evidence>
<dbReference type="Pfam" id="PF00651">
    <property type="entry name" value="BTB"/>
    <property type="match status" value="1"/>
</dbReference>
<evidence type="ECO:0000313" key="6">
    <source>
        <dbReference type="EMBL" id="CAM0148157.1"/>
    </source>
</evidence>
<dbReference type="SUPFAM" id="SSF54695">
    <property type="entry name" value="POZ domain"/>
    <property type="match status" value="1"/>
</dbReference>
<dbReference type="Pfam" id="PF22486">
    <property type="entry name" value="MATH_2"/>
    <property type="match status" value="1"/>
</dbReference>
<proteinExistence type="inferred from homology"/>
<evidence type="ECO:0000259" key="4">
    <source>
        <dbReference type="PROSITE" id="PS50097"/>
    </source>
</evidence>
<dbReference type="InterPro" id="IPR011333">
    <property type="entry name" value="SKP1/BTB/POZ_sf"/>
</dbReference>
<dbReference type="CDD" id="cd18280">
    <property type="entry name" value="BTB_POZ_BPM_plant"/>
    <property type="match status" value="1"/>
</dbReference>
<dbReference type="InterPro" id="IPR008974">
    <property type="entry name" value="TRAF-like"/>
</dbReference>
<sequence length="382" mass="42274">MPTNSRSSNAAITSDGGGTSSTATAAVSTSSILSAETASGRHEFKVEGYSSYKGLASGEAIYSDKFRVGGHCWSIAYFPGGFLKQSCNWICFGLHRYRAAGDDGKIKAEFTLSLLDKDHQPLPLYKAGPVQRIFPNKAYSWSFDRFIKRDDFDSLYQKGDCFCIRCDVTVVSETREEPMVPPPDLHQHLGDLLFSGIGGDIMFDVGSETFVAHKYVLAARSPVFKAAFFGGPMKENAATRVRIHDIEPRVFEAMLHFIYTESVPDIDSPKDKMVMAQHLLVAADRYALERLKSVCEHDLRMRVNKNTAVTTLVLAEQHGCPLLKEACLKILKSSDSYKEALVGYDVEDDLEHLTICCPSLLKDLHGAGLCDLLKNHRIESAK</sequence>
<protein>
    <submittedName>
        <fullName evidence="6">Uncharacterized protein</fullName>
    </submittedName>
</protein>
<dbReference type="SMART" id="SM00225">
    <property type="entry name" value="BTB"/>
    <property type="match status" value="1"/>
</dbReference>
<comment type="similarity">
    <text evidence="2">Belongs to the Tdpoz family.</text>
</comment>
<dbReference type="PROSITE" id="PS50097">
    <property type="entry name" value="BTB"/>
    <property type="match status" value="1"/>
</dbReference>
<dbReference type="CDD" id="cd00121">
    <property type="entry name" value="MATH"/>
    <property type="match status" value="1"/>
</dbReference>
<dbReference type="Pfam" id="PF24570">
    <property type="entry name" value="BACK_BPM_SPOP"/>
    <property type="match status" value="1"/>
</dbReference>
<dbReference type="PANTHER" id="PTHR26379:SF483">
    <property type="entry name" value="OS11G0619800 PROTEIN"/>
    <property type="match status" value="1"/>
</dbReference>
<dbReference type="PROSITE" id="PS50144">
    <property type="entry name" value="MATH"/>
    <property type="match status" value="1"/>
</dbReference>
<gene>
    <name evidence="6" type="ORF">URODEC1_LOCUS121503</name>
</gene>
<dbReference type="InterPro" id="IPR000210">
    <property type="entry name" value="BTB/POZ_dom"/>
</dbReference>
<dbReference type="InterPro" id="IPR056423">
    <property type="entry name" value="BACK_BPM_SPOP"/>
</dbReference>
<accession>A0ABC9GZT3</accession>
<feature type="compositionally biased region" description="Low complexity" evidence="3">
    <location>
        <begin position="10"/>
        <end position="22"/>
    </location>
</feature>
<dbReference type="Gene3D" id="3.30.710.10">
    <property type="entry name" value="Potassium Channel Kv1.1, Chain A"/>
    <property type="match status" value="1"/>
</dbReference>
<comment type="caution">
    <text evidence="6">The sequence shown here is derived from an EMBL/GenBank/DDBJ whole genome shotgun (WGS) entry which is preliminary data.</text>
</comment>
<dbReference type="InterPro" id="IPR002083">
    <property type="entry name" value="MATH/TRAF_dom"/>
</dbReference>
<dbReference type="PANTHER" id="PTHR26379">
    <property type="entry name" value="BTB/POZ AND MATH DOMAIN-CONTAINING PROTEIN 1"/>
    <property type="match status" value="1"/>
</dbReference>
<evidence type="ECO:0000313" key="7">
    <source>
        <dbReference type="Proteomes" id="UP001497457"/>
    </source>
</evidence>
<feature type="domain" description="MATH" evidence="5">
    <location>
        <begin position="39"/>
        <end position="168"/>
    </location>
</feature>
<dbReference type="EMBL" id="CAXIPR030001225">
    <property type="protein sequence ID" value="CAM0148157.1"/>
    <property type="molecule type" value="Genomic_DNA"/>
</dbReference>
<organism evidence="6 7">
    <name type="scientific">Urochloa decumbens</name>
    <dbReference type="NCBI Taxonomy" id="240449"/>
    <lineage>
        <taxon>Eukaryota</taxon>
        <taxon>Viridiplantae</taxon>
        <taxon>Streptophyta</taxon>
        <taxon>Embryophyta</taxon>
        <taxon>Tracheophyta</taxon>
        <taxon>Spermatophyta</taxon>
        <taxon>Magnoliopsida</taxon>
        <taxon>Liliopsida</taxon>
        <taxon>Poales</taxon>
        <taxon>Poaceae</taxon>
        <taxon>PACMAD clade</taxon>
        <taxon>Panicoideae</taxon>
        <taxon>Panicodae</taxon>
        <taxon>Paniceae</taxon>
        <taxon>Melinidinae</taxon>
        <taxon>Urochloa</taxon>
    </lineage>
</organism>
<keyword evidence="7" id="KW-1185">Reference proteome</keyword>
<dbReference type="SUPFAM" id="SSF49599">
    <property type="entry name" value="TRAF domain-like"/>
    <property type="match status" value="1"/>
</dbReference>
<feature type="region of interest" description="Disordered" evidence="3">
    <location>
        <begin position="1"/>
        <end position="22"/>
    </location>
</feature>
<dbReference type="InterPro" id="IPR045005">
    <property type="entry name" value="BPM1-6"/>
</dbReference>
<dbReference type="Gene3D" id="2.60.210.10">
    <property type="entry name" value="Apoptosis, Tumor Necrosis Factor Receptor Associated Protein 2, Chain A"/>
    <property type="match status" value="1"/>
</dbReference>
<name>A0ABC9GZT3_9POAL</name>
<feature type="domain" description="BTB" evidence="4">
    <location>
        <begin position="199"/>
        <end position="267"/>
    </location>
</feature>
<dbReference type="Proteomes" id="UP001497457">
    <property type="component" value="Unassembled WGS sequence"/>
</dbReference>
<evidence type="ECO:0000256" key="2">
    <source>
        <dbReference type="ARBA" id="ARBA00010846"/>
    </source>
</evidence>
<dbReference type="AlphaFoldDB" id="A0ABC9GZT3"/>
<reference evidence="6" key="1">
    <citation type="submission" date="2024-10" db="EMBL/GenBank/DDBJ databases">
        <authorList>
            <person name="Ryan C."/>
        </authorList>
    </citation>
    <scope>NUCLEOTIDE SEQUENCE [LARGE SCALE GENOMIC DNA]</scope>
</reference>
<evidence type="ECO:0000256" key="1">
    <source>
        <dbReference type="ARBA" id="ARBA00004906"/>
    </source>
</evidence>